<evidence type="ECO:0000256" key="3">
    <source>
        <dbReference type="ARBA" id="ARBA00008848"/>
    </source>
</evidence>
<protein>
    <recommendedName>
        <fullName evidence="4">TBCC domain-containing protein 1</fullName>
    </recommendedName>
</protein>
<evidence type="ECO:0000256" key="1">
    <source>
        <dbReference type="ARBA" id="ARBA00004300"/>
    </source>
</evidence>
<evidence type="ECO:0000259" key="7">
    <source>
        <dbReference type="PROSITE" id="PS51329"/>
    </source>
</evidence>
<keyword evidence="6" id="KW-0206">Cytoskeleton</keyword>
<dbReference type="AlphaFoldDB" id="A0A835QPJ4"/>
<comment type="subcellular location">
    <subcellularLocation>
        <location evidence="1">Cytoplasm</location>
        <location evidence="1">Cytoskeleton</location>
        <location evidence="1">Microtubule organizing center</location>
        <location evidence="1">Centrosome</location>
    </subcellularLocation>
    <subcellularLocation>
        <location evidence="2">Cytoplasm</location>
        <location evidence="2">Cytoskeleton</location>
        <location evidence="2">Spindle pole</location>
    </subcellularLocation>
</comment>
<dbReference type="InterPro" id="IPR006599">
    <property type="entry name" value="CARP_motif"/>
</dbReference>
<gene>
    <name evidence="8" type="ORF">HPP92_015466</name>
</gene>
<evidence type="ECO:0000256" key="2">
    <source>
        <dbReference type="ARBA" id="ARBA00004647"/>
    </source>
</evidence>
<dbReference type="InterPro" id="IPR017901">
    <property type="entry name" value="C-CAP_CF_C-like"/>
</dbReference>
<keyword evidence="9" id="KW-1185">Reference proteome</keyword>
<keyword evidence="5" id="KW-0963">Cytoplasm</keyword>
<dbReference type="OrthoDB" id="1894168at2759"/>
<dbReference type="SMART" id="SM00673">
    <property type="entry name" value="CARP"/>
    <property type="match status" value="2"/>
</dbReference>
<dbReference type="Proteomes" id="UP000636800">
    <property type="component" value="Chromosome 7"/>
</dbReference>
<evidence type="ECO:0000313" key="8">
    <source>
        <dbReference type="EMBL" id="KAG0473609.1"/>
    </source>
</evidence>
<reference evidence="8 9" key="1">
    <citation type="journal article" date="2020" name="Nat. Food">
        <title>A phased Vanilla planifolia genome enables genetic improvement of flavour and production.</title>
        <authorList>
            <person name="Hasing T."/>
            <person name="Tang H."/>
            <person name="Brym M."/>
            <person name="Khazi F."/>
            <person name="Huang T."/>
            <person name="Chambers A.H."/>
        </authorList>
    </citation>
    <scope>NUCLEOTIDE SEQUENCE [LARGE SCALE GENOMIC DNA]</scope>
    <source>
        <tissue evidence="8">Leaf</tissue>
    </source>
</reference>
<dbReference type="PANTHER" id="PTHR16052:SF0">
    <property type="entry name" value="TBCC DOMAIN-CONTAINING PROTEIN 1"/>
    <property type="match status" value="1"/>
</dbReference>
<dbReference type="InterPro" id="IPR016098">
    <property type="entry name" value="CAP/MinC_C"/>
</dbReference>
<dbReference type="PROSITE" id="PS51329">
    <property type="entry name" value="C_CAP_COFACTOR_C"/>
    <property type="match status" value="1"/>
</dbReference>
<dbReference type="EMBL" id="JADCNL010000007">
    <property type="protein sequence ID" value="KAG0473609.1"/>
    <property type="molecule type" value="Genomic_DNA"/>
</dbReference>
<dbReference type="Pfam" id="PF07986">
    <property type="entry name" value="TBCC"/>
    <property type="match status" value="1"/>
</dbReference>
<evidence type="ECO:0000256" key="6">
    <source>
        <dbReference type="ARBA" id="ARBA00023212"/>
    </source>
</evidence>
<dbReference type="GO" id="GO:0000922">
    <property type="term" value="C:spindle pole"/>
    <property type="evidence" value="ECO:0007669"/>
    <property type="project" value="UniProtKB-SubCell"/>
</dbReference>
<evidence type="ECO:0000313" key="9">
    <source>
        <dbReference type="Proteomes" id="UP000636800"/>
    </source>
</evidence>
<name>A0A835QPJ4_VANPL</name>
<comment type="similarity">
    <text evidence="3">Belongs to the TBCC family.</text>
</comment>
<organism evidence="8 9">
    <name type="scientific">Vanilla planifolia</name>
    <name type="common">Vanilla</name>
    <dbReference type="NCBI Taxonomy" id="51239"/>
    <lineage>
        <taxon>Eukaryota</taxon>
        <taxon>Viridiplantae</taxon>
        <taxon>Streptophyta</taxon>
        <taxon>Embryophyta</taxon>
        <taxon>Tracheophyta</taxon>
        <taxon>Spermatophyta</taxon>
        <taxon>Magnoliopsida</taxon>
        <taxon>Liliopsida</taxon>
        <taxon>Asparagales</taxon>
        <taxon>Orchidaceae</taxon>
        <taxon>Vanilloideae</taxon>
        <taxon>Vanilleae</taxon>
        <taxon>Vanilla</taxon>
    </lineage>
</organism>
<dbReference type="InterPro" id="IPR012945">
    <property type="entry name" value="Tubulin-bd_cofactor_C_dom"/>
</dbReference>
<dbReference type="InterPro" id="IPR039589">
    <property type="entry name" value="TBCC1"/>
</dbReference>
<evidence type="ECO:0000256" key="4">
    <source>
        <dbReference type="ARBA" id="ARBA00017559"/>
    </source>
</evidence>
<feature type="domain" description="C-CAP/cofactor C-like" evidence="7">
    <location>
        <begin position="303"/>
        <end position="437"/>
    </location>
</feature>
<comment type="caution">
    <text evidence="8">The sequence shown here is derived from an EMBL/GenBank/DDBJ whole genome shotgun (WGS) entry which is preliminary data.</text>
</comment>
<dbReference type="PANTHER" id="PTHR16052">
    <property type="entry name" value="TBCC DOMAIN-CONTAINING PROTEIN 1"/>
    <property type="match status" value="1"/>
</dbReference>
<sequence length="565" mass="62579">MTDSIDYEKFSTATPSPASSIASADAFQCDVGSSLLVHPRREPFEYGLLAIPKLIFTDGTLSLSNLKDKLLRLPSPSPHRVDVANLADALHISTVDAELVLDTLASVLPTDVANHESLDVRDLLLFLYIQSYKRLLPKTHKDSAAVVDVWPRTSAFDGYLSALNPLQFKRSTSRRFMPSPADEEAHQLSYLDKHMANMVALLADTTESDGEDSLVLTFDSFQHLGLLIQFSENEHKEVPLSQAAPFFVNSEAGIAAVSVCASKALDWLLQCIANSLEHIAAADKSPARESCMRNICDMDVSVPTHLRTQTVVEGISKASVMKQASEIMGHPVKVLNCHDSVIYLLAPLSYATIYGCSDATVVVGAVGKSLRVEYCERVQIITAAKRICIVNCRECLFFLGINQKPLILGDNHNLQVAPFNTYYPQLEEHLFQVGVTVTINRWNEPLVLGMVDPHDSLSHPAGASDIEPESATCLDPNLFSNFLIPDWLLANWVQSTKCNPFPLPEEYLVAQKRSHVVLDEIKEATSNLELDEHKKRDIASALHMHFKDWLYASGNIRQLYCHQGE</sequence>
<dbReference type="Gene3D" id="2.160.20.70">
    <property type="match status" value="1"/>
</dbReference>
<proteinExistence type="inferred from homology"/>
<accession>A0A835QPJ4</accession>
<evidence type="ECO:0000256" key="5">
    <source>
        <dbReference type="ARBA" id="ARBA00022490"/>
    </source>
</evidence>